<sequence>MRGRGWEGVVAGLWLALAWASPANAATAQTLVNRGNERGAPPCQSCHGADGRGQAAAGFPRLAGLDAGYLRRQLDDYAKGTRSNAVMQPIAQALSPDERDGVAMYYARLPVPVKAKVTKPADGPGADARGATLATRGRWSAQVPACEQCHGPGGVGVGANFPPLAGQPAAYIEAQLKAWQQGTRRNDPLGLMQHLSRALSAQDIAAVAQWFAAQSPVGRSVRK</sequence>
<dbReference type="Gene3D" id="1.10.760.10">
    <property type="entry name" value="Cytochrome c-like domain"/>
    <property type="match status" value="2"/>
</dbReference>
<evidence type="ECO:0000256" key="2">
    <source>
        <dbReference type="ARBA" id="ARBA00022723"/>
    </source>
</evidence>
<dbReference type="InterPro" id="IPR050597">
    <property type="entry name" value="Cytochrome_c_Oxidase_Subunit"/>
</dbReference>
<keyword evidence="1 4" id="KW-0349">Heme</keyword>
<feature type="chain" id="PRO_5011508248" evidence="6">
    <location>
        <begin position="26"/>
        <end position="223"/>
    </location>
</feature>
<feature type="binding site" description="axial binding residue" evidence="5">
    <location>
        <position position="150"/>
    </location>
    <ligand>
        <name>heme c</name>
        <dbReference type="ChEBI" id="CHEBI:61717"/>
        <label>2</label>
    </ligand>
    <ligandPart>
        <name>Fe</name>
        <dbReference type="ChEBI" id="CHEBI:18248"/>
    </ligandPart>
</feature>
<feature type="signal peptide" evidence="6">
    <location>
        <begin position="1"/>
        <end position="25"/>
    </location>
</feature>
<feature type="binding site" description="axial binding residue" evidence="5">
    <location>
        <position position="47"/>
    </location>
    <ligand>
        <name>heme c</name>
        <dbReference type="ChEBI" id="CHEBI:61717"/>
        <label>1</label>
    </ligand>
    <ligandPart>
        <name>Fe</name>
        <dbReference type="ChEBI" id="CHEBI:18248"/>
    </ligandPart>
</feature>
<feature type="binding site" description="axial binding residue" evidence="5">
    <location>
        <position position="87"/>
    </location>
    <ligand>
        <name>heme c</name>
        <dbReference type="ChEBI" id="CHEBI:61717"/>
        <label>1</label>
    </ligand>
    <ligandPart>
        <name>Fe</name>
        <dbReference type="ChEBI" id="CHEBI:18248"/>
    </ligandPart>
</feature>
<evidence type="ECO:0000256" key="1">
    <source>
        <dbReference type="ARBA" id="ARBA00022617"/>
    </source>
</evidence>
<feature type="domain" description="Cytochrome c" evidence="7">
    <location>
        <begin position="23"/>
        <end position="110"/>
    </location>
</feature>
<feature type="binding site" description="covalent" evidence="4">
    <location>
        <position position="149"/>
    </location>
    <ligand>
        <name>heme c</name>
        <dbReference type="ChEBI" id="CHEBI:61717"/>
        <label>2</label>
    </ligand>
</feature>
<dbReference type="Pfam" id="PF13442">
    <property type="entry name" value="Cytochrome_CBB3"/>
    <property type="match status" value="1"/>
</dbReference>
<dbReference type="GO" id="GO:0020037">
    <property type="term" value="F:heme binding"/>
    <property type="evidence" value="ECO:0007669"/>
    <property type="project" value="InterPro"/>
</dbReference>
<dbReference type="GO" id="GO:0009055">
    <property type="term" value="F:electron transfer activity"/>
    <property type="evidence" value="ECO:0007669"/>
    <property type="project" value="InterPro"/>
</dbReference>
<organism evidence="8 9">
    <name type="scientific">Frateuria terrea</name>
    <dbReference type="NCBI Taxonomy" id="529704"/>
    <lineage>
        <taxon>Bacteria</taxon>
        <taxon>Pseudomonadati</taxon>
        <taxon>Pseudomonadota</taxon>
        <taxon>Gammaproteobacteria</taxon>
        <taxon>Lysobacterales</taxon>
        <taxon>Rhodanobacteraceae</taxon>
        <taxon>Frateuria</taxon>
    </lineage>
</organism>
<protein>
    <submittedName>
        <fullName evidence="8">Cytochrome c553</fullName>
    </submittedName>
</protein>
<keyword evidence="9" id="KW-1185">Reference proteome</keyword>
<evidence type="ECO:0000313" key="8">
    <source>
        <dbReference type="EMBL" id="SEJ09025.1"/>
    </source>
</evidence>
<evidence type="ECO:0000256" key="4">
    <source>
        <dbReference type="PIRSR" id="PIRSR000005-1"/>
    </source>
</evidence>
<dbReference type="PANTHER" id="PTHR33751:SF11">
    <property type="entry name" value="BLL4483 PROTEIN"/>
    <property type="match status" value="1"/>
</dbReference>
<comment type="PTM">
    <text evidence="4">Binds 2 heme c groups covalently per subunit.</text>
</comment>
<dbReference type="AlphaFoldDB" id="A0A1H6W9L9"/>
<evidence type="ECO:0000313" key="9">
    <source>
        <dbReference type="Proteomes" id="UP000199420"/>
    </source>
</evidence>
<dbReference type="EMBL" id="FNYC01000004">
    <property type="protein sequence ID" value="SEJ09025.1"/>
    <property type="molecule type" value="Genomic_DNA"/>
</dbReference>
<keyword evidence="3 5" id="KW-0408">Iron</keyword>
<dbReference type="PANTHER" id="PTHR33751">
    <property type="entry name" value="CBB3-TYPE CYTOCHROME C OXIDASE SUBUNIT FIXP"/>
    <property type="match status" value="1"/>
</dbReference>
<dbReference type="PIRSF" id="PIRSF000005">
    <property type="entry name" value="Cytochrome_c4"/>
    <property type="match status" value="1"/>
</dbReference>
<dbReference type="Proteomes" id="UP000199420">
    <property type="component" value="Unassembled WGS sequence"/>
</dbReference>
<dbReference type="STRING" id="529704.SAMN02927913_3172"/>
<feature type="domain" description="Cytochrome c" evidence="7">
    <location>
        <begin position="125"/>
        <end position="215"/>
    </location>
</feature>
<evidence type="ECO:0000259" key="7">
    <source>
        <dbReference type="PROSITE" id="PS51007"/>
    </source>
</evidence>
<keyword evidence="6" id="KW-0732">Signal</keyword>
<name>A0A1H6W9L9_9GAMM</name>
<feature type="binding site" description="covalent" evidence="4">
    <location>
        <position position="43"/>
    </location>
    <ligand>
        <name>heme c</name>
        <dbReference type="ChEBI" id="CHEBI:61717"/>
        <label>1</label>
    </ligand>
</feature>
<feature type="binding site" description="covalent" evidence="4">
    <location>
        <position position="46"/>
    </location>
    <ligand>
        <name>heme c</name>
        <dbReference type="ChEBI" id="CHEBI:61717"/>
        <label>1</label>
    </ligand>
</feature>
<feature type="binding site" description="covalent" evidence="4">
    <location>
        <position position="146"/>
    </location>
    <ligand>
        <name>heme c</name>
        <dbReference type="ChEBI" id="CHEBI:61717"/>
        <label>2</label>
    </ligand>
</feature>
<dbReference type="InterPro" id="IPR036909">
    <property type="entry name" value="Cyt_c-like_dom_sf"/>
</dbReference>
<gene>
    <name evidence="8" type="ORF">SAMN04487997_2481</name>
</gene>
<evidence type="ECO:0000256" key="3">
    <source>
        <dbReference type="ARBA" id="ARBA00023004"/>
    </source>
</evidence>
<dbReference type="Pfam" id="PF00034">
    <property type="entry name" value="Cytochrom_C"/>
    <property type="match status" value="1"/>
</dbReference>
<dbReference type="GO" id="GO:0005506">
    <property type="term" value="F:iron ion binding"/>
    <property type="evidence" value="ECO:0007669"/>
    <property type="project" value="InterPro"/>
</dbReference>
<accession>A0A1H6W9L9</accession>
<keyword evidence="2 5" id="KW-0479">Metal-binding</keyword>
<evidence type="ECO:0000256" key="5">
    <source>
        <dbReference type="PIRSR" id="PIRSR000005-2"/>
    </source>
</evidence>
<reference evidence="8 9" key="1">
    <citation type="submission" date="2016-10" db="EMBL/GenBank/DDBJ databases">
        <authorList>
            <person name="de Groot N.N."/>
        </authorList>
    </citation>
    <scope>NUCLEOTIDE SEQUENCE [LARGE SCALE GENOMIC DNA]</scope>
    <source>
        <strain evidence="8 9">DSM 26515</strain>
    </source>
</reference>
<feature type="binding site" description="axial binding residue" evidence="5">
    <location>
        <position position="192"/>
    </location>
    <ligand>
        <name>heme c</name>
        <dbReference type="ChEBI" id="CHEBI:61717"/>
        <label>2</label>
    </ligand>
    <ligandPart>
        <name>Fe</name>
        <dbReference type="ChEBI" id="CHEBI:18248"/>
    </ligandPart>
</feature>
<dbReference type="InterPro" id="IPR024167">
    <property type="entry name" value="Cytochrome_c4-like"/>
</dbReference>
<dbReference type="GO" id="GO:0042597">
    <property type="term" value="C:periplasmic space"/>
    <property type="evidence" value="ECO:0007669"/>
    <property type="project" value="InterPro"/>
</dbReference>
<dbReference type="PROSITE" id="PS51007">
    <property type="entry name" value="CYTC"/>
    <property type="match status" value="2"/>
</dbReference>
<proteinExistence type="predicted"/>
<dbReference type="InterPro" id="IPR009056">
    <property type="entry name" value="Cyt_c-like_dom"/>
</dbReference>
<evidence type="ECO:0000256" key="6">
    <source>
        <dbReference type="SAM" id="SignalP"/>
    </source>
</evidence>
<dbReference type="OrthoDB" id="9773456at2"/>
<dbReference type="SUPFAM" id="SSF46626">
    <property type="entry name" value="Cytochrome c"/>
    <property type="match status" value="2"/>
</dbReference>